<protein>
    <submittedName>
        <fullName evidence="1">Uncharacterized protein</fullName>
    </submittedName>
</protein>
<gene>
    <name evidence="1" type="ORF">EAL2_c21650</name>
</gene>
<dbReference type="AlphaFoldDB" id="W8U9A2"/>
<organism evidence="1 2">
    <name type="scientific">Peptoclostridium acidaminophilum DSM 3953</name>
    <dbReference type="NCBI Taxonomy" id="1286171"/>
    <lineage>
        <taxon>Bacteria</taxon>
        <taxon>Bacillati</taxon>
        <taxon>Bacillota</taxon>
        <taxon>Clostridia</taxon>
        <taxon>Peptostreptococcales</taxon>
        <taxon>Peptoclostridiaceae</taxon>
        <taxon>Peptoclostridium</taxon>
    </lineage>
</organism>
<accession>W8U9A2</accession>
<evidence type="ECO:0000313" key="2">
    <source>
        <dbReference type="Proteomes" id="UP000019591"/>
    </source>
</evidence>
<keyword evidence="2" id="KW-1185">Reference proteome</keyword>
<dbReference type="STRING" id="1286171.EAL2_c21650"/>
<sequence>MIKEKMNSMVKELSESGVVISFNGSFTQNIIEDIGEAIKKYIEKDMSGQEDNESVSYNVFSIYIEQSQNIKNYIQKKVERESDAEFFKAAFESIVVIGKEESGYYICSGNVLSNEDREHLKESIDHINSLDRAELKKFYKERLRSGSVDGFGAGLGLIEMARRSSRKLEYMFIERDERYSFFTLKAVVS</sequence>
<dbReference type="PATRIC" id="fig|1286171.3.peg.2114"/>
<dbReference type="HOGENOM" id="CLU_117549_0_0_9"/>
<dbReference type="InterPro" id="IPR046239">
    <property type="entry name" value="DUF6272"/>
</dbReference>
<dbReference type="OrthoDB" id="5365713at2"/>
<evidence type="ECO:0000313" key="1">
    <source>
        <dbReference type="EMBL" id="AHM57446.1"/>
    </source>
</evidence>
<dbReference type="EMBL" id="CP007452">
    <property type="protein sequence ID" value="AHM57446.1"/>
    <property type="molecule type" value="Genomic_DNA"/>
</dbReference>
<dbReference type="Pfam" id="PF19788">
    <property type="entry name" value="DUF6272"/>
    <property type="match status" value="1"/>
</dbReference>
<proteinExistence type="predicted"/>
<dbReference type="Proteomes" id="UP000019591">
    <property type="component" value="Chromosome"/>
</dbReference>
<reference evidence="1 2" key="1">
    <citation type="journal article" date="2014" name="Genome Announc.">
        <title>Complete Genome Sequence of Amino Acid-Utilizing Eubacterium acidaminophilum al-2 (DSM 3953).</title>
        <authorList>
            <person name="Poehlein A."/>
            <person name="Andreesen J.R."/>
            <person name="Daniel R."/>
        </authorList>
    </citation>
    <scope>NUCLEOTIDE SEQUENCE [LARGE SCALE GENOMIC DNA]</scope>
    <source>
        <strain evidence="1 2">DSM 3953</strain>
    </source>
</reference>
<name>W8U9A2_PEPAC</name>
<dbReference type="RefSeq" id="WP_025436368.1">
    <property type="nucleotide sequence ID" value="NZ_CP007452.1"/>
</dbReference>
<dbReference type="NCBIfam" id="NF038262">
    <property type="entry name" value="SiaB_fam_kinase"/>
    <property type="match status" value="1"/>
</dbReference>
<dbReference type="KEGG" id="eac:EAL2_c21650"/>
<dbReference type="eggNOG" id="ENOG502ZBV5">
    <property type="taxonomic scope" value="Bacteria"/>
</dbReference>